<name>A0A7T5RKD4_9BACT</name>
<dbReference type="Gene3D" id="3.90.79.10">
    <property type="entry name" value="Nucleoside Triphosphate Pyrophosphohydrolase"/>
    <property type="match status" value="1"/>
</dbReference>
<accession>A0A7T5RKD4</accession>
<dbReference type="PROSITE" id="PS51462">
    <property type="entry name" value="NUDIX"/>
    <property type="match status" value="1"/>
</dbReference>
<dbReference type="GO" id="GO:0016787">
    <property type="term" value="F:hydrolase activity"/>
    <property type="evidence" value="ECO:0007669"/>
    <property type="project" value="UniProtKB-KW"/>
</dbReference>
<dbReference type="SUPFAM" id="SSF55811">
    <property type="entry name" value="Nudix"/>
    <property type="match status" value="1"/>
</dbReference>
<dbReference type="AlphaFoldDB" id="A0A7T5RKD4"/>
<dbReference type="InterPro" id="IPR015797">
    <property type="entry name" value="NUDIX_hydrolase-like_dom_sf"/>
</dbReference>
<evidence type="ECO:0000313" key="3">
    <source>
        <dbReference type="Proteomes" id="UP000595618"/>
    </source>
</evidence>
<keyword evidence="2" id="KW-0378">Hydrolase</keyword>
<dbReference type="EMBL" id="CP066690">
    <property type="protein sequence ID" value="QQG45718.1"/>
    <property type="molecule type" value="Genomic_DNA"/>
</dbReference>
<dbReference type="Pfam" id="PF00293">
    <property type="entry name" value="NUDIX"/>
    <property type="match status" value="1"/>
</dbReference>
<dbReference type="CDD" id="cd02883">
    <property type="entry name" value="NUDIX_Hydrolase"/>
    <property type="match status" value="1"/>
</dbReference>
<gene>
    <name evidence="2" type="ORF">HYW89_02260</name>
</gene>
<dbReference type="InterPro" id="IPR000086">
    <property type="entry name" value="NUDIX_hydrolase_dom"/>
</dbReference>
<dbReference type="Proteomes" id="UP000595618">
    <property type="component" value="Chromosome"/>
</dbReference>
<reference evidence="2 3" key="1">
    <citation type="submission" date="2020-07" db="EMBL/GenBank/DDBJ databases">
        <title>Huge and variable diversity of episymbiotic CPR bacteria and DPANN archaea in groundwater ecosystems.</title>
        <authorList>
            <person name="He C.Y."/>
            <person name="Keren R."/>
            <person name="Whittaker M."/>
            <person name="Farag I.F."/>
            <person name="Doudna J."/>
            <person name="Cate J.H.D."/>
            <person name="Banfield J.F."/>
        </authorList>
    </citation>
    <scope>NUCLEOTIDE SEQUENCE [LARGE SCALE GENOMIC DNA]</scope>
    <source>
        <strain evidence="2">NC_groundwater_541_Ag_S-0.1um_46_50</strain>
    </source>
</reference>
<feature type="domain" description="Nudix hydrolase" evidence="1">
    <location>
        <begin position="5"/>
        <end position="133"/>
    </location>
</feature>
<proteinExistence type="predicted"/>
<evidence type="ECO:0000259" key="1">
    <source>
        <dbReference type="PROSITE" id="PS51462"/>
    </source>
</evidence>
<sequence length="173" mass="19569">MPKICDNKSVGILVWNKGELLMIERRKYNFGFAIPAGHQDGDDPETIAKKELFEEVGLKTGGLEKKLEIGLPNPCKREGGAQHDWTVFEANGWTGEIKPSQDETKSYFWADRKRIIELAERLQEFAKSQGISLSPDGHDLPRLVEASNTDPAWRENPGLEPPMYFLFKELGIL</sequence>
<evidence type="ECO:0000313" key="2">
    <source>
        <dbReference type="EMBL" id="QQG45718.1"/>
    </source>
</evidence>
<protein>
    <submittedName>
        <fullName evidence="2">NUDIX hydrolase</fullName>
    </submittedName>
</protein>
<organism evidence="2 3">
    <name type="scientific">Candidatus Sungiibacteriota bacterium</name>
    <dbReference type="NCBI Taxonomy" id="2750080"/>
    <lineage>
        <taxon>Bacteria</taxon>
        <taxon>Candidatus Sungiibacteriota</taxon>
    </lineage>
</organism>